<evidence type="ECO:0000256" key="1">
    <source>
        <dbReference type="SAM" id="MobiDB-lite"/>
    </source>
</evidence>
<evidence type="ECO:0000313" key="2">
    <source>
        <dbReference type="EMBL" id="MFC5422190.1"/>
    </source>
</evidence>
<dbReference type="EMBL" id="JBHSLW010000036">
    <property type="protein sequence ID" value="MFC5422190.1"/>
    <property type="molecule type" value="Genomic_DNA"/>
</dbReference>
<keyword evidence="3" id="KW-1185">Reference proteome</keyword>
<protein>
    <submittedName>
        <fullName evidence="2">Uncharacterized protein</fullName>
    </submittedName>
</protein>
<reference evidence="3" key="1">
    <citation type="journal article" date="2019" name="Int. J. Syst. Evol. Microbiol.">
        <title>The Global Catalogue of Microorganisms (GCM) 10K type strain sequencing project: providing services to taxonomists for standard genome sequencing and annotation.</title>
        <authorList>
            <consortium name="The Broad Institute Genomics Platform"/>
            <consortium name="The Broad Institute Genome Sequencing Center for Infectious Disease"/>
            <person name="Wu L."/>
            <person name="Ma J."/>
        </authorList>
    </citation>
    <scope>NUCLEOTIDE SEQUENCE [LARGE SCALE GENOMIC DNA]</scope>
    <source>
        <strain evidence="3">NCAIM B.01391</strain>
    </source>
</reference>
<gene>
    <name evidence="2" type="ORF">ACFPOB_21730</name>
</gene>
<sequence length="333" mass="36315">MTKKHQDGGRSLAPRTGGPVDEPNDTALHDPIALVTRVIARDDPSVDELVAFRLQPIDLKAAARHAKALQNEEFRLRRSKELGDDQYDFACAGLQIMALSLVALVATWPADDLDQAEAKLALAEQTGARHHRHEKDYVSSMEASHARRLRWKRAAFAVPELMLPPAPTSPQGDSRGLAAWPLARWDLIAGLPLRGGPPAFAHTQIGNWVGFATAAPDLEHLLARARKMFETCDRLVSLAQRGPENASELMVAAEGARIAGYLAAAQVMIWPVHNRSALATKKEIVALVNLRGEIGDPVHMLAAIRHVAADAAWIKSLPVDARDDLVFGWSELV</sequence>
<name>A0ABW0IYU9_9HYPH</name>
<evidence type="ECO:0000313" key="3">
    <source>
        <dbReference type="Proteomes" id="UP001596053"/>
    </source>
</evidence>
<accession>A0ABW0IYU9</accession>
<organism evidence="2 3">
    <name type="scientific">Bosea eneae</name>
    <dbReference type="NCBI Taxonomy" id="151454"/>
    <lineage>
        <taxon>Bacteria</taxon>
        <taxon>Pseudomonadati</taxon>
        <taxon>Pseudomonadota</taxon>
        <taxon>Alphaproteobacteria</taxon>
        <taxon>Hyphomicrobiales</taxon>
        <taxon>Boseaceae</taxon>
        <taxon>Bosea</taxon>
    </lineage>
</organism>
<proteinExistence type="predicted"/>
<feature type="region of interest" description="Disordered" evidence="1">
    <location>
        <begin position="1"/>
        <end position="27"/>
    </location>
</feature>
<comment type="caution">
    <text evidence="2">The sequence shown here is derived from an EMBL/GenBank/DDBJ whole genome shotgun (WGS) entry which is preliminary data.</text>
</comment>
<dbReference type="Proteomes" id="UP001596053">
    <property type="component" value="Unassembled WGS sequence"/>
</dbReference>
<dbReference type="RefSeq" id="WP_377800475.1">
    <property type="nucleotide sequence ID" value="NZ_JBHSLW010000036.1"/>
</dbReference>